<dbReference type="Proteomes" id="UP001066276">
    <property type="component" value="Chromosome 4_2"/>
</dbReference>
<evidence type="ECO:0000313" key="3">
    <source>
        <dbReference type="Proteomes" id="UP001066276"/>
    </source>
</evidence>
<feature type="region of interest" description="Disordered" evidence="1">
    <location>
        <begin position="1"/>
        <end position="23"/>
    </location>
</feature>
<feature type="compositionally biased region" description="Basic and acidic residues" evidence="1">
    <location>
        <begin position="10"/>
        <end position="20"/>
    </location>
</feature>
<dbReference type="EMBL" id="JANPWB010000008">
    <property type="protein sequence ID" value="KAJ1165393.1"/>
    <property type="molecule type" value="Genomic_DNA"/>
</dbReference>
<sequence>MLHISRRNSRRDEELLHVEGQDGDGVECSCRLSETLASNTSFLVDDKAYATLEADRQVWWVVAQDHLLAWEREPENRDSFL</sequence>
<dbReference type="AlphaFoldDB" id="A0AAV7SMV3"/>
<reference evidence="2" key="1">
    <citation type="journal article" date="2022" name="bioRxiv">
        <title>Sequencing and chromosome-scale assembly of the giantPleurodeles waltlgenome.</title>
        <authorList>
            <person name="Brown T."/>
            <person name="Elewa A."/>
            <person name="Iarovenko S."/>
            <person name="Subramanian E."/>
            <person name="Araus A.J."/>
            <person name="Petzold A."/>
            <person name="Susuki M."/>
            <person name="Suzuki K.-i.T."/>
            <person name="Hayashi T."/>
            <person name="Toyoda A."/>
            <person name="Oliveira C."/>
            <person name="Osipova E."/>
            <person name="Leigh N.D."/>
            <person name="Simon A."/>
            <person name="Yun M.H."/>
        </authorList>
    </citation>
    <scope>NUCLEOTIDE SEQUENCE</scope>
    <source>
        <strain evidence="2">20211129_DDA</strain>
        <tissue evidence="2">Liver</tissue>
    </source>
</reference>
<evidence type="ECO:0000256" key="1">
    <source>
        <dbReference type="SAM" id="MobiDB-lite"/>
    </source>
</evidence>
<accession>A0AAV7SMV3</accession>
<proteinExistence type="predicted"/>
<gene>
    <name evidence="2" type="ORF">NDU88_005821</name>
</gene>
<protein>
    <submittedName>
        <fullName evidence="2">Uncharacterized protein</fullName>
    </submittedName>
</protein>
<evidence type="ECO:0000313" key="2">
    <source>
        <dbReference type="EMBL" id="KAJ1165393.1"/>
    </source>
</evidence>
<keyword evidence="3" id="KW-1185">Reference proteome</keyword>
<name>A0AAV7SMV3_PLEWA</name>
<comment type="caution">
    <text evidence="2">The sequence shown here is derived from an EMBL/GenBank/DDBJ whole genome shotgun (WGS) entry which is preliminary data.</text>
</comment>
<organism evidence="2 3">
    <name type="scientific">Pleurodeles waltl</name>
    <name type="common">Iberian ribbed newt</name>
    <dbReference type="NCBI Taxonomy" id="8319"/>
    <lineage>
        <taxon>Eukaryota</taxon>
        <taxon>Metazoa</taxon>
        <taxon>Chordata</taxon>
        <taxon>Craniata</taxon>
        <taxon>Vertebrata</taxon>
        <taxon>Euteleostomi</taxon>
        <taxon>Amphibia</taxon>
        <taxon>Batrachia</taxon>
        <taxon>Caudata</taxon>
        <taxon>Salamandroidea</taxon>
        <taxon>Salamandridae</taxon>
        <taxon>Pleurodelinae</taxon>
        <taxon>Pleurodeles</taxon>
    </lineage>
</organism>